<evidence type="ECO:0000313" key="3">
    <source>
        <dbReference type="Proteomes" id="UP001217838"/>
    </source>
</evidence>
<name>A0ABT5AX40_9BACT</name>
<dbReference type="RefSeq" id="WP_271993944.1">
    <property type="nucleotide sequence ID" value="NZ_JAQNDN010000001.1"/>
</dbReference>
<dbReference type="EMBL" id="JAQNDN010000001">
    <property type="protein sequence ID" value="MDC0666406.1"/>
    <property type="molecule type" value="Genomic_DNA"/>
</dbReference>
<sequence length="154" mass="16634">MLRNILMVCSVLAVSTLVSTPAQAGPARWEPLQQLDQNLDQDLDTAVLLNACVQTQIFVGTGTDNRSYDCDTLTGPACLAQCAENATCRSQCEDGGALFCAPSDLVARLGGWDDPFFNIDPWDHDDIKPDVIVPDIEEVVFIDTSTCLQLDLAG</sequence>
<dbReference type="Proteomes" id="UP001217838">
    <property type="component" value="Unassembled WGS sequence"/>
</dbReference>
<feature type="chain" id="PRO_5045686174" evidence="1">
    <location>
        <begin position="25"/>
        <end position="154"/>
    </location>
</feature>
<proteinExistence type="predicted"/>
<accession>A0ABT5AX40</accession>
<gene>
    <name evidence="2" type="ORF">POL58_01595</name>
</gene>
<protein>
    <submittedName>
        <fullName evidence="2">Uncharacterized protein</fullName>
    </submittedName>
</protein>
<organism evidence="2 3">
    <name type="scientific">Nannocystis radixulma</name>
    <dbReference type="NCBI Taxonomy" id="2995305"/>
    <lineage>
        <taxon>Bacteria</taxon>
        <taxon>Pseudomonadati</taxon>
        <taxon>Myxococcota</taxon>
        <taxon>Polyangia</taxon>
        <taxon>Nannocystales</taxon>
        <taxon>Nannocystaceae</taxon>
        <taxon>Nannocystis</taxon>
    </lineage>
</organism>
<evidence type="ECO:0000256" key="1">
    <source>
        <dbReference type="SAM" id="SignalP"/>
    </source>
</evidence>
<feature type="signal peptide" evidence="1">
    <location>
        <begin position="1"/>
        <end position="24"/>
    </location>
</feature>
<comment type="caution">
    <text evidence="2">The sequence shown here is derived from an EMBL/GenBank/DDBJ whole genome shotgun (WGS) entry which is preliminary data.</text>
</comment>
<evidence type="ECO:0000313" key="2">
    <source>
        <dbReference type="EMBL" id="MDC0666406.1"/>
    </source>
</evidence>
<reference evidence="2 3" key="1">
    <citation type="submission" date="2022-11" db="EMBL/GenBank/DDBJ databases">
        <title>Minimal conservation of predation-associated metabolite biosynthetic gene clusters underscores biosynthetic potential of Myxococcota including descriptions for ten novel species: Archangium lansinium sp. nov., Myxococcus landrumus sp. nov., Nannocystis bai.</title>
        <authorList>
            <person name="Ahearne A."/>
            <person name="Stevens C."/>
            <person name="Dowd S."/>
        </authorList>
    </citation>
    <scope>NUCLEOTIDE SEQUENCE [LARGE SCALE GENOMIC DNA]</scope>
    <source>
        <strain evidence="2 3">NCELM</strain>
    </source>
</reference>
<keyword evidence="1" id="KW-0732">Signal</keyword>
<keyword evidence="3" id="KW-1185">Reference proteome</keyword>